<dbReference type="SUPFAM" id="SSF55874">
    <property type="entry name" value="ATPase domain of HSP90 chaperone/DNA topoisomerase II/histidine kinase"/>
    <property type="match status" value="1"/>
</dbReference>
<protein>
    <submittedName>
        <fullName evidence="17">Two-component system CheB/CheR fusion protein</fullName>
        <ecNumber evidence="17">2.1.1.80</ecNumber>
        <ecNumber evidence="17">3.1.1.61</ecNumber>
    </submittedName>
</protein>
<evidence type="ECO:0000313" key="18">
    <source>
        <dbReference type="Proteomes" id="UP001184230"/>
    </source>
</evidence>
<dbReference type="InterPro" id="IPR035909">
    <property type="entry name" value="CheB_C"/>
</dbReference>
<dbReference type="SMART" id="SM00138">
    <property type="entry name" value="MeTrc"/>
    <property type="match status" value="1"/>
</dbReference>
<keyword evidence="9" id="KW-0175">Coiled coil</keyword>
<dbReference type="Proteomes" id="UP001184230">
    <property type="component" value="Unassembled WGS sequence"/>
</dbReference>
<dbReference type="InterPro" id="IPR001610">
    <property type="entry name" value="PAC"/>
</dbReference>
<dbReference type="PROSITE" id="PS50109">
    <property type="entry name" value="HIS_KIN"/>
    <property type="match status" value="1"/>
</dbReference>
<dbReference type="EMBL" id="JAVDRF010000004">
    <property type="protein sequence ID" value="MDR6536579.1"/>
    <property type="molecule type" value="Genomic_DNA"/>
</dbReference>
<organism evidence="17 18">
    <name type="scientific">Variovorax soli</name>
    <dbReference type="NCBI Taxonomy" id="376815"/>
    <lineage>
        <taxon>Bacteria</taxon>
        <taxon>Pseudomonadati</taxon>
        <taxon>Pseudomonadota</taxon>
        <taxon>Betaproteobacteria</taxon>
        <taxon>Burkholderiales</taxon>
        <taxon>Comamonadaceae</taxon>
        <taxon>Variovorax</taxon>
    </lineage>
</organism>
<evidence type="ECO:0000256" key="7">
    <source>
        <dbReference type="PROSITE-ProRule" id="PRU00050"/>
    </source>
</evidence>
<gene>
    <name evidence="17" type="ORF">J2739_002352</name>
</gene>
<feature type="domain" description="PAC" evidence="14">
    <location>
        <begin position="959"/>
        <end position="1011"/>
    </location>
</feature>
<dbReference type="PANTHER" id="PTHR24422">
    <property type="entry name" value="CHEMOTAXIS PROTEIN METHYLTRANSFERASE"/>
    <property type="match status" value="1"/>
</dbReference>
<dbReference type="SUPFAM" id="SSF53335">
    <property type="entry name" value="S-adenosyl-L-methionine-dependent methyltransferases"/>
    <property type="match status" value="1"/>
</dbReference>
<dbReference type="CDD" id="cd16434">
    <property type="entry name" value="CheB-CheR_fusion"/>
    <property type="match status" value="1"/>
</dbReference>
<dbReference type="Pfam" id="PF01739">
    <property type="entry name" value="CheR"/>
    <property type="match status" value="1"/>
</dbReference>
<feature type="domain" description="CheB-type methylesterase" evidence="15">
    <location>
        <begin position="22"/>
        <end position="213"/>
    </location>
</feature>
<dbReference type="SMART" id="SM00448">
    <property type="entry name" value="REC"/>
    <property type="match status" value="1"/>
</dbReference>
<dbReference type="InterPro" id="IPR050903">
    <property type="entry name" value="Bact_Chemotaxis_MeTrfase"/>
</dbReference>
<evidence type="ECO:0000256" key="5">
    <source>
        <dbReference type="ARBA" id="ARBA00022679"/>
    </source>
</evidence>
<dbReference type="GO" id="GO:0032259">
    <property type="term" value="P:methylation"/>
    <property type="evidence" value="ECO:0007669"/>
    <property type="project" value="UniProtKB-KW"/>
</dbReference>
<evidence type="ECO:0000259" key="13">
    <source>
        <dbReference type="PROSITE" id="PS50112"/>
    </source>
</evidence>
<dbReference type="Gene3D" id="3.30.450.20">
    <property type="entry name" value="PAS domain"/>
    <property type="match status" value="3"/>
</dbReference>
<comment type="catalytic activity">
    <reaction evidence="2">
        <text>L-glutamyl-[protein] + S-adenosyl-L-methionine = [protein]-L-glutamate 5-O-methyl ester + S-adenosyl-L-homocysteine</text>
        <dbReference type="Rhea" id="RHEA:24452"/>
        <dbReference type="Rhea" id="RHEA-COMP:10208"/>
        <dbReference type="Rhea" id="RHEA-COMP:10311"/>
        <dbReference type="ChEBI" id="CHEBI:29973"/>
        <dbReference type="ChEBI" id="CHEBI:57856"/>
        <dbReference type="ChEBI" id="CHEBI:59789"/>
        <dbReference type="ChEBI" id="CHEBI:82795"/>
        <dbReference type="EC" id="2.1.1.80"/>
    </reaction>
</comment>
<feature type="active site" evidence="7">
    <location>
        <position position="63"/>
    </location>
</feature>
<feature type="active site" evidence="7">
    <location>
        <position position="155"/>
    </location>
</feature>
<feature type="domain" description="PAC" evidence="14">
    <location>
        <begin position="1086"/>
        <end position="1139"/>
    </location>
</feature>
<proteinExistence type="predicted"/>
<evidence type="ECO:0000256" key="9">
    <source>
        <dbReference type="SAM" id="Coils"/>
    </source>
</evidence>
<dbReference type="Gene3D" id="3.40.50.2300">
    <property type="match status" value="1"/>
</dbReference>
<feature type="region of interest" description="Disordered" evidence="10">
    <location>
        <begin position="1"/>
        <end position="24"/>
    </location>
</feature>
<dbReference type="CDD" id="cd00075">
    <property type="entry name" value="HATPase"/>
    <property type="match status" value="1"/>
</dbReference>
<evidence type="ECO:0000259" key="15">
    <source>
        <dbReference type="PROSITE" id="PS50122"/>
    </source>
</evidence>
<dbReference type="InterPro" id="IPR003661">
    <property type="entry name" value="HisK_dim/P_dom"/>
</dbReference>
<comment type="catalytic activity">
    <reaction evidence="1">
        <text>ATP + protein L-histidine = ADP + protein N-phospho-L-histidine.</text>
        <dbReference type="EC" id="2.7.13.3"/>
    </reaction>
</comment>
<feature type="compositionally biased region" description="Basic and acidic residues" evidence="10">
    <location>
        <begin position="1"/>
        <end position="21"/>
    </location>
</feature>
<feature type="coiled-coil region" evidence="9">
    <location>
        <begin position="1130"/>
        <end position="1161"/>
    </location>
</feature>
<dbReference type="PROSITE" id="PS50122">
    <property type="entry name" value="CHEB"/>
    <property type="match status" value="1"/>
</dbReference>
<reference evidence="17 18" key="1">
    <citation type="submission" date="2023-07" db="EMBL/GenBank/DDBJ databases">
        <title>Sorghum-associated microbial communities from plants grown in Nebraska, USA.</title>
        <authorList>
            <person name="Schachtman D."/>
        </authorList>
    </citation>
    <scope>NUCLEOTIDE SEQUENCE [LARGE SCALE GENOMIC DNA]</scope>
    <source>
        <strain evidence="17 18">DS1781</strain>
    </source>
</reference>
<dbReference type="CDD" id="cd00082">
    <property type="entry name" value="HisKA"/>
    <property type="match status" value="1"/>
</dbReference>
<dbReference type="InterPro" id="IPR005467">
    <property type="entry name" value="His_kinase_dom"/>
</dbReference>
<keyword evidence="3 7" id="KW-0145">Chemotaxis</keyword>
<feature type="domain" description="Response regulatory" evidence="12">
    <location>
        <begin position="1416"/>
        <end position="1532"/>
    </location>
</feature>
<evidence type="ECO:0000256" key="8">
    <source>
        <dbReference type="PROSITE-ProRule" id="PRU00169"/>
    </source>
</evidence>
<evidence type="ECO:0000256" key="3">
    <source>
        <dbReference type="ARBA" id="ARBA00022500"/>
    </source>
</evidence>
<dbReference type="Gene3D" id="3.30.565.10">
    <property type="entry name" value="Histidine kinase-like ATPase, C-terminal domain"/>
    <property type="match status" value="1"/>
</dbReference>
<dbReference type="PROSITE" id="PS50110">
    <property type="entry name" value="RESPONSE_REGULATORY"/>
    <property type="match status" value="1"/>
</dbReference>
<dbReference type="InterPro" id="IPR000700">
    <property type="entry name" value="PAS-assoc_C"/>
</dbReference>
<dbReference type="CDD" id="cd17580">
    <property type="entry name" value="REC_2_DhkD-like"/>
    <property type="match status" value="1"/>
</dbReference>
<dbReference type="InterPro" id="IPR001789">
    <property type="entry name" value="Sig_transdc_resp-reg_receiver"/>
</dbReference>
<dbReference type="InterPro" id="IPR000780">
    <property type="entry name" value="CheR_MeTrfase"/>
</dbReference>
<dbReference type="SMART" id="SM00091">
    <property type="entry name" value="PAS"/>
    <property type="match status" value="4"/>
</dbReference>
<dbReference type="Pfam" id="PF03705">
    <property type="entry name" value="CheR_N"/>
    <property type="match status" value="1"/>
</dbReference>
<dbReference type="Gene3D" id="3.40.50.180">
    <property type="entry name" value="Methylesterase CheB, C-terminal domain"/>
    <property type="match status" value="1"/>
</dbReference>
<dbReference type="InterPro" id="IPR022641">
    <property type="entry name" value="CheR_N"/>
</dbReference>
<dbReference type="PRINTS" id="PR00996">
    <property type="entry name" value="CHERMTFRASE"/>
</dbReference>
<dbReference type="PANTHER" id="PTHR24422:SF27">
    <property type="entry name" value="PROTEIN-GLUTAMATE O-METHYLTRANSFERASE"/>
    <property type="match status" value="1"/>
</dbReference>
<dbReference type="Pfam" id="PF00989">
    <property type="entry name" value="PAS"/>
    <property type="match status" value="2"/>
</dbReference>
<evidence type="ECO:0000313" key="17">
    <source>
        <dbReference type="EMBL" id="MDR6536579.1"/>
    </source>
</evidence>
<feature type="domain" description="PAS" evidence="13">
    <location>
        <begin position="1012"/>
        <end position="1057"/>
    </location>
</feature>
<dbReference type="NCBIfam" id="TIGR00229">
    <property type="entry name" value="sensory_box"/>
    <property type="match status" value="2"/>
</dbReference>
<dbReference type="SMART" id="SM00387">
    <property type="entry name" value="HATPase_c"/>
    <property type="match status" value="1"/>
</dbReference>
<feature type="coiled-coil region" evidence="9">
    <location>
        <begin position="690"/>
        <end position="777"/>
    </location>
</feature>
<dbReference type="Pfam" id="PF00512">
    <property type="entry name" value="HisKA"/>
    <property type="match status" value="1"/>
</dbReference>
<dbReference type="PROSITE" id="PS50123">
    <property type="entry name" value="CHER"/>
    <property type="match status" value="1"/>
</dbReference>
<keyword evidence="8" id="KW-0597">Phosphoprotein</keyword>
<dbReference type="RefSeq" id="WP_309901720.1">
    <property type="nucleotide sequence ID" value="NZ_JAVDRF010000004.1"/>
</dbReference>
<evidence type="ECO:0000259" key="12">
    <source>
        <dbReference type="PROSITE" id="PS50110"/>
    </source>
</evidence>
<evidence type="ECO:0000256" key="2">
    <source>
        <dbReference type="ARBA" id="ARBA00001541"/>
    </source>
</evidence>
<dbReference type="InterPro" id="IPR003594">
    <property type="entry name" value="HATPase_dom"/>
</dbReference>
<dbReference type="InterPro" id="IPR036097">
    <property type="entry name" value="HisK_dim/P_sf"/>
</dbReference>
<dbReference type="SUPFAM" id="SSF55785">
    <property type="entry name" value="PYP-like sensor domain (PAS domain)"/>
    <property type="match status" value="3"/>
</dbReference>
<dbReference type="InterPro" id="IPR029063">
    <property type="entry name" value="SAM-dependent_MTases_sf"/>
</dbReference>
<dbReference type="InterPro" id="IPR000014">
    <property type="entry name" value="PAS"/>
</dbReference>
<evidence type="ECO:0000256" key="10">
    <source>
        <dbReference type="SAM" id="MobiDB-lite"/>
    </source>
</evidence>
<dbReference type="Gene3D" id="1.10.155.10">
    <property type="entry name" value="Chemotaxis receptor methyltransferase CheR, N-terminal domain"/>
    <property type="match status" value="1"/>
</dbReference>
<keyword evidence="7 17" id="KW-0378">Hydrolase</keyword>
<feature type="region of interest" description="Disordered" evidence="10">
    <location>
        <begin position="1074"/>
        <end position="1098"/>
    </location>
</feature>
<dbReference type="Gene3D" id="3.40.50.150">
    <property type="entry name" value="Vaccinia Virus protein VP39"/>
    <property type="match status" value="1"/>
</dbReference>
<dbReference type="Pfam" id="PF13596">
    <property type="entry name" value="PAS_10"/>
    <property type="match status" value="1"/>
</dbReference>
<keyword evidence="18" id="KW-1185">Reference proteome</keyword>
<dbReference type="InterPro" id="IPR035965">
    <property type="entry name" value="PAS-like_dom_sf"/>
</dbReference>
<dbReference type="SUPFAM" id="SSF52172">
    <property type="entry name" value="CheY-like"/>
    <property type="match status" value="1"/>
</dbReference>
<dbReference type="GO" id="GO:0008983">
    <property type="term" value="F:protein-glutamate O-methyltransferase activity"/>
    <property type="evidence" value="ECO:0007669"/>
    <property type="project" value="UniProtKB-EC"/>
</dbReference>
<feature type="active site" evidence="7">
    <location>
        <position position="36"/>
    </location>
</feature>
<keyword evidence="6" id="KW-0949">S-adenosyl-L-methionine</keyword>
<dbReference type="EC" id="3.1.1.61" evidence="17"/>
<evidence type="ECO:0000259" key="11">
    <source>
        <dbReference type="PROSITE" id="PS50109"/>
    </source>
</evidence>
<feature type="modified residue" description="4-aspartylphosphate" evidence="8">
    <location>
        <position position="1465"/>
    </location>
</feature>
<dbReference type="SUPFAM" id="SSF47757">
    <property type="entry name" value="Chemotaxis receptor methyltransferase CheR, N-terminal domain"/>
    <property type="match status" value="1"/>
</dbReference>
<dbReference type="InterPro" id="IPR036890">
    <property type="entry name" value="HATPase_C_sf"/>
</dbReference>
<dbReference type="Pfam" id="PF02518">
    <property type="entry name" value="HATPase_c"/>
    <property type="match status" value="1"/>
</dbReference>
<dbReference type="InterPro" id="IPR013767">
    <property type="entry name" value="PAS_fold"/>
</dbReference>
<dbReference type="InterPro" id="IPR000673">
    <property type="entry name" value="Sig_transdc_resp-reg_Me-estase"/>
</dbReference>
<dbReference type="PROSITE" id="PS50112">
    <property type="entry name" value="PAS"/>
    <property type="match status" value="2"/>
</dbReference>
<dbReference type="SMART" id="SM00388">
    <property type="entry name" value="HisKA"/>
    <property type="match status" value="1"/>
</dbReference>
<evidence type="ECO:0000259" key="14">
    <source>
        <dbReference type="PROSITE" id="PS50113"/>
    </source>
</evidence>
<dbReference type="InterPro" id="IPR011006">
    <property type="entry name" value="CheY-like_superfamily"/>
</dbReference>
<dbReference type="PROSITE" id="PS50113">
    <property type="entry name" value="PAC"/>
    <property type="match status" value="3"/>
</dbReference>
<dbReference type="Pfam" id="PF00072">
    <property type="entry name" value="Response_reg"/>
    <property type="match status" value="1"/>
</dbReference>
<evidence type="ECO:0000256" key="6">
    <source>
        <dbReference type="ARBA" id="ARBA00022691"/>
    </source>
</evidence>
<dbReference type="SUPFAM" id="SSF47384">
    <property type="entry name" value="Homodimeric domain of signal transducing histidine kinase"/>
    <property type="match status" value="1"/>
</dbReference>
<feature type="domain" description="PAS" evidence="13">
    <location>
        <begin position="887"/>
        <end position="956"/>
    </location>
</feature>
<name>A0ABU1NDP9_9BURK</name>
<comment type="caution">
    <text evidence="17">The sequence shown here is derived from an EMBL/GenBank/DDBJ whole genome shotgun (WGS) entry which is preliminary data.</text>
</comment>
<dbReference type="EC" id="2.1.1.80" evidence="17"/>
<dbReference type="InterPro" id="IPR022642">
    <property type="entry name" value="CheR_C"/>
</dbReference>
<dbReference type="Gene3D" id="1.10.287.130">
    <property type="match status" value="1"/>
</dbReference>
<feature type="domain" description="Histidine kinase" evidence="11">
    <location>
        <begin position="1171"/>
        <end position="1389"/>
    </location>
</feature>
<feature type="domain" description="CheR-type methyltransferase" evidence="16">
    <location>
        <begin position="229"/>
        <end position="480"/>
    </location>
</feature>
<dbReference type="Pfam" id="PF01339">
    <property type="entry name" value="CheB_methylest"/>
    <property type="match status" value="1"/>
</dbReference>
<evidence type="ECO:0000256" key="4">
    <source>
        <dbReference type="ARBA" id="ARBA00022603"/>
    </source>
</evidence>
<keyword evidence="4 17" id="KW-0489">Methyltransferase</keyword>
<dbReference type="SUPFAM" id="SSF52738">
    <property type="entry name" value="Methylesterase CheB, C-terminal domain"/>
    <property type="match status" value="1"/>
</dbReference>
<dbReference type="CDD" id="cd00130">
    <property type="entry name" value="PAS"/>
    <property type="match status" value="2"/>
</dbReference>
<dbReference type="InterPro" id="IPR036804">
    <property type="entry name" value="CheR_N_sf"/>
</dbReference>
<evidence type="ECO:0000259" key="16">
    <source>
        <dbReference type="PROSITE" id="PS50123"/>
    </source>
</evidence>
<dbReference type="GO" id="GO:0008984">
    <property type="term" value="F:protein-glutamate methylesterase activity"/>
    <property type="evidence" value="ECO:0007669"/>
    <property type="project" value="UniProtKB-EC"/>
</dbReference>
<sequence>MSEQSPDRAEEANAERHDDVHPMSASKVPVVGLGGSAGAIASLGTFFRSVPNDSGLAFVVVLHLSSEHESTLAELLQRSTGMPVLQVQDTLKIEPNTVYVIPPRKSLQAINGHLRLGELHSDRGRHVAVDLFFRTLADTHGPRSAAIVLSGADGDGAIGIKRIKERGGLTVAQDPDEAEHGSMPRAAIATGMVDWVLPVAEVGEKVLKYYQLEESLRLPPEEPPSVAQAREAAAGVDETALRDVLAFLRTHTGRDFSHYKRATVLRRIGRRMQVNGIDDLQGYLGCMRTRPGETGALLQDLLISVTNFFRDSDCFAALEAQIPLLFANKSPTDSVRVWVAACATGEEAYSIAMLLSEQARLLDAPPLIQVFATDLDEEAVKAARDGIYPTAIEADVSEERLRRFFIKEHRGYRVRRELREMVLFAVHDVLKDSPFSRLDLVSCRNLLIYLNREAQARALETFNFALRPGARLFLGASESVEDGSQLFTVLDKKHRIYVQRASPRVGLPVPSGPGTIAGALEARHAAREGPVVAGSAFLQGASAAQRPPPATESRQASWSELHMRLLEHLAPPSVLIDSEYEIVHLSPSAGRFLQFSAGEPSHNLLRAVNPGLRIELRAALYQAAQTQAKVEVLAMPIEVHGEALTVSIAVTPASDLGADMYLVMMQARAPSASSAAPGPGAVRAEPDPVARHLDRELERLKTHLRDTVEQYETSTEELKASNEELQAMNEELRSATEELETSREELQSINEELTTVNHELKNKVDELGRANSDMQNLMDATAIASVFLDRELRITRYTPSAVTLFNLIPTDLGRPLTDLTTQLRYPELGDDAQRVLERLVPIEREVGQADGSWYLARLLPYRTIEDRIAGVVLSFVDITERKQAEEMRLWLSAVVTSSSDAILSFSLDRTIVSWNSGAEKIFGYTAEAAIGQPLSILSADGGDEIDMLMERLVAGQTVENFQTVRRRKDGTLIDVALTWSPIRDESGRVMAGTATARDIMATKQVEAALRESREQLRMVIENASEFAIFSMDLERRITTWNTGAQRLLGYAEEEVLGHLADLIFTDEDRAVHAPQREARLARTEGRASDDRPHQRKDGSRFWASGAMMLMRDAAGQAVGFVKILRDQTAVRQAQEAAERSQAELVQSLKDTEDARRALEAADAAKDRFLAILSHELRNPLASIASAAEILDTDDTRHAERARATEVVRRQAAAMGALLDELLDISRLRLGRLEMQKRPTGISGVVESALEATRPIVDAAGHQLSVRLPANELEVDADPLRLAQVVSNLVSNAAKYTPPHGHIGVSAELSGDQVVVTVSDDGIGMDESEIESMFEMFSQAPRGRERGAGGLGIGLALSRSIVELHGGWIEATSPGPGQGSQFRFGVPLLRTTGPRQVAAAVAARASTMKPARPGSVSVLVADDNADAAWGIAKLLELAGYRVLMAGGGEEALRIALQDHPDVALIDIGMPDLDGHEVARRLRASEGAGKMLLLATTGWGQESDVRDTLAAGFDAHLTKPVDLAQLRKLIDEHRLRLAGEKPDA</sequence>
<dbReference type="SMART" id="SM00086">
    <property type="entry name" value="PAC"/>
    <property type="match status" value="3"/>
</dbReference>
<feature type="domain" description="PAC" evidence="14">
    <location>
        <begin position="840"/>
        <end position="890"/>
    </location>
</feature>
<accession>A0ABU1NDP9</accession>
<evidence type="ECO:0000256" key="1">
    <source>
        <dbReference type="ARBA" id="ARBA00000085"/>
    </source>
</evidence>
<keyword evidence="5 17" id="KW-0808">Transferase</keyword>